<protein>
    <submittedName>
        <fullName evidence="1">Uncharacterized protein</fullName>
    </submittedName>
</protein>
<comment type="caution">
    <text evidence="1">The sequence shown here is derived from an EMBL/GenBank/DDBJ whole genome shotgun (WGS) entry which is preliminary data.</text>
</comment>
<organism evidence="1 2">
    <name type="scientific">Penicillium brevicompactum</name>
    <dbReference type="NCBI Taxonomy" id="5074"/>
    <lineage>
        <taxon>Eukaryota</taxon>
        <taxon>Fungi</taxon>
        <taxon>Dikarya</taxon>
        <taxon>Ascomycota</taxon>
        <taxon>Pezizomycotina</taxon>
        <taxon>Eurotiomycetes</taxon>
        <taxon>Eurotiomycetidae</taxon>
        <taxon>Eurotiales</taxon>
        <taxon>Aspergillaceae</taxon>
        <taxon>Penicillium</taxon>
    </lineage>
</organism>
<evidence type="ECO:0000313" key="1">
    <source>
        <dbReference type="EMBL" id="KAJ5328943.1"/>
    </source>
</evidence>
<dbReference type="AlphaFoldDB" id="A0A9W9QBD2"/>
<accession>A0A9W9QBD2</accession>
<name>A0A9W9QBD2_PENBR</name>
<proteinExistence type="predicted"/>
<dbReference type="Proteomes" id="UP001147695">
    <property type="component" value="Unassembled WGS sequence"/>
</dbReference>
<sequence length="98" mass="10860">MILARLLKWTHASICTCETRCVSADIRLGKYQAPGGMGLMVTRLLIQAYLAEFEKAVQMFEGTVSRVGCGDDGAYLALQARTFQSEVRGLVKRIAKYI</sequence>
<gene>
    <name evidence="1" type="ORF">N7452_009333</name>
</gene>
<reference evidence="1" key="2">
    <citation type="journal article" date="2023" name="IMA Fungus">
        <title>Comparative genomic study of the Penicillium genus elucidates a diverse pangenome and 15 lateral gene transfer events.</title>
        <authorList>
            <person name="Petersen C."/>
            <person name="Sorensen T."/>
            <person name="Nielsen M.R."/>
            <person name="Sondergaard T.E."/>
            <person name="Sorensen J.L."/>
            <person name="Fitzpatrick D.A."/>
            <person name="Frisvad J.C."/>
            <person name="Nielsen K.L."/>
        </authorList>
    </citation>
    <scope>NUCLEOTIDE SEQUENCE</scope>
    <source>
        <strain evidence="1">IBT 35673</strain>
    </source>
</reference>
<evidence type="ECO:0000313" key="2">
    <source>
        <dbReference type="Proteomes" id="UP001147695"/>
    </source>
</evidence>
<reference evidence="1" key="1">
    <citation type="submission" date="2022-12" db="EMBL/GenBank/DDBJ databases">
        <authorList>
            <person name="Petersen C."/>
        </authorList>
    </citation>
    <scope>NUCLEOTIDE SEQUENCE</scope>
    <source>
        <strain evidence="1">IBT 35673</strain>
    </source>
</reference>
<dbReference type="EMBL" id="JAPZBQ010000005">
    <property type="protein sequence ID" value="KAJ5328943.1"/>
    <property type="molecule type" value="Genomic_DNA"/>
</dbReference>